<dbReference type="OrthoDB" id="10505337at2759"/>
<dbReference type="Proteomes" id="UP000237105">
    <property type="component" value="Unassembled WGS sequence"/>
</dbReference>
<reference evidence="2" key="1">
    <citation type="submission" date="2016-06" db="EMBL/GenBank/DDBJ databases">
        <title>Parallel loss of symbiosis genes in relatives of nitrogen-fixing non-legume Parasponia.</title>
        <authorList>
            <person name="Van Velzen R."/>
            <person name="Holmer R."/>
            <person name="Bu F."/>
            <person name="Rutten L."/>
            <person name="Van Zeijl A."/>
            <person name="Liu W."/>
            <person name="Santuari L."/>
            <person name="Cao Q."/>
            <person name="Sharma T."/>
            <person name="Shen D."/>
            <person name="Roswanjaya Y."/>
            <person name="Wardhani T."/>
            <person name="Kalhor M.S."/>
            <person name="Jansen J."/>
            <person name="Van den Hoogen J."/>
            <person name="Gungor B."/>
            <person name="Hartog M."/>
            <person name="Hontelez J."/>
            <person name="Verver J."/>
            <person name="Yang W.-C."/>
            <person name="Schijlen E."/>
            <person name="Repin R."/>
            <person name="Schilthuizen M."/>
            <person name="Schranz E."/>
            <person name="Heidstra R."/>
            <person name="Miyata K."/>
            <person name="Fedorova E."/>
            <person name="Kohlen W."/>
            <person name="Bisseling T."/>
            <person name="Smit S."/>
            <person name="Geurts R."/>
        </authorList>
    </citation>
    <scope>NUCLEOTIDE SEQUENCE [LARGE SCALE GENOMIC DNA]</scope>
    <source>
        <strain evidence="2">cv. WU1-14</strain>
    </source>
</reference>
<evidence type="ECO:0000313" key="1">
    <source>
        <dbReference type="EMBL" id="PON52389.1"/>
    </source>
</evidence>
<evidence type="ECO:0000313" key="2">
    <source>
        <dbReference type="Proteomes" id="UP000237105"/>
    </source>
</evidence>
<proteinExistence type="predicted"/>
<keyword evidence="2" id="KW-1185">Reference proteome</keyword>
<name>A0A2P5BUE2_PARAD</name>
<dbReference type="EMBL" id="JXTB01000220">
    <property type="protein sequence ID" value="PON52389.1"/>
    <property type="molecule type" value="Genomic_DNA"/>
</dbReference>
<gene>
    <name evidence="1" type="ORF">PanWU01x14_209830</name>
</gene>
<organism evidence="1 2">
    <name type="scientific">Parasponia andersonii</name>
    <name type="common">Sponia andersonii</name>
    <dbReference type="NCBI Taxonomy" id="3476"/>
    <lineage>
        <taxon>Eukaryota</taxon>
        <taxon>Viridiplantae</taxon>
        <taxon>Streptophyta</taxon>
        <taxon>Embryophyta</taxon>
        <taxon>Tracheophyta</taxon>
        <taxon>Spermatophyta</taxon>
        <taxon>Magnoliopsida</taxon>
        <taxon>eudicotyledons</taxon>
        <taxon>Gunneridae</taxon>
        <taxon>Pentapetalae</taxon>
        <taxon>rosids</taxon>
        <taxon>fabids</taxon>
        <taxon>Rosales</taxon>
        <taxon>Cannabaceae</taxon>
        <taxon>Parasponia</taxon>
    </lineage>
</organism>
<dbReference type="AlphaFoldDB" id="A0A2P5BUE2"/>
<protein>
    <submittedName>
        <fullName evidence="1">Uncharacterized protein</fullName>
    </submittedName>
</protein>
<sequence length="52" mass="5807">MSCDTTTGWKAKNVPRDSIDTQHGSRFLIKYFSSCPLISNKGKASNEREEGD</sequence>
<accession>A0A2P5BUE2</accession>
<comment type="caution">
    <text evidence="1">The sequence shown here is derived from an EMBL/GenBank/DDBJ whole genome shotgun (WGS) entry which is preliminary data.</text>
</comment>